<keyword evidence="4" id="KW-1185">Reference proteome</keyword>
<sequence length="289" mass="30220">MSGTIDAGGITLAYEETGSGEPVVLVMGAGSPGRVWRPYQVPALAAAGFRVITFDNRGVGGSSECPEGFTLADLTDDLAAVIEQVAGGTAHVVGTSLGARMAQRLAMTRPELVDRLALLATRGRTDAALTTFAHAQIAVQQQGLELPTEVSVALSALANLSPASLRDEVAAEDWLGILSMAPPIPSAGVRRQFEAALTHFPDSVSELGWITAPTLVIAFADDRLSPPHLGVEVAGAIPQARCQVVADAGHFGYLERPEEVNDLLVDFLTDHSLGRSWGRRHKAAGTTGP</sequence>
<dbReference type="Gene3D" id="3.40.50.1820">
    <property type="entry name" value="alpha/beta hydrolase"/>
    <property type="match status" value="1"/>
</dbReference>
<protein>
    <recommendedName>
        <fullName evidence="2">AB hydrolase-1 domain-containing protein</fullName>
    </recommendedName>
</protein>
<evidence type="ECO:0000256" key="1">
    <source>
        <dbReference type="ARBA" id="ARBA00022559"/>
    </source>
</evidence>
<dbReference type="InterPro" id="IPR050471">
    <property type="entry name" value="AB_hydrolase"/>
</dbReference>
<dbReference type="EMBL" id="CP020563">
    <property type="protein sequence ID" value="ARF76548.1"/>
    <property type="molecule type" value="Genomic_DNA"/>
</dbReference>
<keyword evidence="1" id="KW-0560">Oxidoreductase</keyword>
<dbReference type="Proteomes" id="UP000192251">
    <property type="component" value="Chromosome"/>
</dbReference>
<dbReference type="KEGG" id="kab:B7C62_32875"/>
<dbReference type="RefSeq" id="WP_084752232.1">
    <property type="nucleotide sequence ID" value="NZ_CP020563.1"/>
</dbReference>
<evidence type="ECO:0000259" key="2">
    <source>
        <dbReference type="Pfam" id="PF00561"/>
    </source>
</evidence>
<dbReference type="GO" id="GO:0004601">
    <property type="term" value="F:peroxidase activity"/>
    <property type="evidence" value="ECO:0007669"/>
    <property type="project" value="UniProtKB-KW"/>
</dbReference>
<name>A0ABC8C316_9ACTN</name>
<feature type="domain" description="AB hydrolase-1" evidence="2">
    <location>
        <begin position="22"/>
        <end position="257"/>
    </location>
</feature>
<dbReference type="PRINTS" id="PR00412">
    <property type="entry name" value="EPOXHYDRLASE"/>
</dbReference>
<organism evidence="3 4">
    <name type="scientific">Kitasatospora albolonga</name>
    <dbReference type="NCBI Taxonomy" id="68173"/>
    <lineage>
        <taxon>Bacteria</taxon>
        <taxon>Bacillati</taxon>
        <taxon>Actinomycetota</taxon>
        <taxon>Actinomycetes</taxon>
        <taxon>Kitasatosporales</taxon>
        <taxon>Streptomycetaceae</taxon>
        <taxon>Kitasatospora</taxon>
    </lineage>
</organism>
<dbReference type="InterPro" id="IPR000639">
    <property type="entry name" value="Epox_hydrolase-like"/>
</dbReference>
<evidence type="ECO:0000313" key="4">
    <source>
        <dbReference type="Proteomes" id="UP000192251"/>
    </source>
</evidence>
<evidence type="ECO:0000313" key="3">
    <source>
        <dbReference type="EMBL" id="ARF76548.1"/>
    </source>
</evidence>
<keyword evidence="1" id="KW-0575">Peroxidase</keyword>
<dbReference type="SUPFAM" id="SSF53474">
    <property type="entry name" value="alpha/beta-Hydrolases"/>
    <property type="match status" value="1"/>
</dbReference>
<dbReference type="PANTHER" id="PTHR43433:SF5">
    <property type="entry name" value="AB HYDROLASE-1 DOMAIN-CONTAINING PROTEIN"/>
    <property type="match status" value="1"/>
</dbReference>
<dbReference type="InterPro" id="IPR000073">
    <property type="entry name" value="AB_hydrolase_1"/>
</dbReference>
<dbReference type="InterPro" id="IPR029058">
    <property type="entry name" value="AB_hydrolase_fold"/>
</dbReference>
<dbReference type="PANTHER" id="PTHR43433">
    <property type="entry name" value="HYDROLASE, ALPHA/BETA FOLD FAMILY PROTEIN"/>
    <property type="match status" value="1"/>
</dbReference>
<dbReference type="AlphaFoldDB" id="A0ABC8C316"/>
<dbReference type="Pfam" id="PF00561">
    <property type="entry name" value="Abhydrolase_1"/>
    <property type="match status" value="1"/>
</dbReference>
<accession>A0ABC8C316</accession>
<gene>
    <name evidence="3" type="ORF">B7C62_32875</name>
</gene>
<dbReference type="PRINTS" id="PR00111">
    <property type="entry name" value="ABHYDROLASE"/>
</dbReference>
<reference evidence="3 4" key="1">
    <citation type="submission" date="2017-04" db="EMBL/GenBank/DDBJ databases">
        <title>The complete genome sequence of Streptomyces albolongus YIM 101047, the producer of novel bafilomycins and novel odoriferous sesquiterpenoids.</title>
        <authorList>
            <person name="Yin M."/>
            <person name="Jiang Y."/>
        </authorList>
    </citation>
    <scope>NUCLEOTIDE SEQUENCE [LARGE SCALE GENOMIC DNA]</scope>
    <source>
        <strain evidence="3 4">YIM 101047</strain>
    </source>
</reference>
<proteinExistence type="predicted"/>